<dbReference type="InterPro" id="IPR016039">
    <property type="entry name" value="Thiolase-like"/>
</dbReference>
<evidence type="ECO:0000313" key="2">
    <source>
        <dbReference type="Proteomes" id="UP000282654"/>
    </source>
</evidence>
<dbReference type="Proteomes" id="UP000282654">
    <property type="component" value="Unassembled WGS sequence"/>
</dbReference>
<dbReference type="EMBL" id="RKRE01000001">
    <property type="protein sequence ID" value="RPF49626.1"/>
    <property type="molecule type" value="Genomic_DNA"/>
</dbReference>
<dbReference type="NCBIfam" id="NF009069">
    <property type="entry name" value="PRK12404.1"/>
    <property type="match status" value="1"/>
</dbReference>
<dbReference type="RefSeq" id="WP_123927371.1">
    <property type="nucleotide sequence ID" value="NZ_RKRE01000001.1"/>
</dbReference>
<dbReference type="GO" id="GO:0016746">
    <property type="term" value="F:acyltransferase activity"/>
    <property type="evidence" value="ECO:0007669"/>
    <property type="project" value="InterPro"/>
</dbReference>
<dbReference type="NCBIfam" id="NF006160">
    <property type="entry name" value="PRK08304.1"/>
    <property type="match status" value="1"/>
</dbReference>
<dbReference type="SUPFAM" id="SSF53901">
    <property type="entry name" value="Thiolase-like"/>
    <property type="match status" value="1"/>
</dbReference>
<proteinExistence type="predicted"/>
<dbReference type="NCBIfam" id="TIGR02845">
    <property type="entry name" value="spore_V_AD"/>
    <property type="match status" value="1"/>
</dbReference>
<reference evidence="1 2" key="1">
    <citation type="submission" date="2018-11" db="EMBL/GenBank/DDBJ databases">
        <title>Genomic Encyclopedia of Type Strains, Phase IV (KMG-IV): sequencing the most valuable type-strain genomes for metagenomic binning, comparative biology and taxonomic classification.</title>
        <authorList>
            <person name="Goeker M."/>
        </authorList>
    </citation>
    <scope>NUCLEOTIDE SEQUENCE [LARGE SCALE GENOMIC DNA]</scope>
    <source>
        <strain evidence="1 2">DSM 102936</strain>
    </source>
</reference>
<keyword evidence="2" id="KW-1185">Reference proteome</keyword>
<gene>
    <name evidence="1" type="ORF">EDD75_0445</name>
</gene>
<protein>
    <submittedName>
        <fullName evidence="1">Stage V sporulation protein AD</fullName>
    </submittedName>
</protein>
<dbReference type="InterPro" id="IPR038369">
    <property type="entry name" value="SpoVAD_sf"/>
</dbReference>
<dbReference type="OrthoDB" id="9770068at2"/>
<name>A0A3N5AWL6_9THEO</name>
<dbReference type="Pfam" id="PF07451">
    <property type="entry name" value="SpoVAD"/>
    <property type="match status" value="1"/>
</dbReference>
<evidence type="ECO:0000313" key="1">
    <source>
        <dbReference type="EMBL" id="RPF49626.1"/>
    </source>
</evidence>
<dbReference type="AlphaFoldDB" id="A0A3N5AWL6"/>
<dbReference type="PIRSF" id="PIRSF011570">
    <property type="entry name" value="SpoVAD"/>
    <property type="match status" value="1"/>
</dbReference>
<organism evidence="1 2">
    <name type="scientific">Thermodesulfitimonas autotrophica</name>
    <dbReference type="NCBI Taxonomy" id="1894989"/>
    <lineage>
        <taxon>Bacteria</taxon>
        <taxon>Bacillati</taxon>
        <taxon>Bacillota</taxon>
        <taxon>Clostridia</taxon>
        <taxon>Thermoanaerobacterales</taxon>
        <taxon>Thermoanaerobacteraceae</taxon>
        <taxon>Thermodesulfitimonas</taxon>
    </lineage>
</organism>
<dbReference type="Gene3D" id="3.40.47.40">
    <property type="entry name" value="Stage V sporulation protein AD"/>
    <property type="match status" value="1"/>
</dbReference>
<dbReference type="InterPro" id="IPR010894">
    <property type="entry name" value="SpoVAD"/>
</dbReference>
<accession>A0A3N5AWL6</accession>
<comment type="caution">
    <text evidence="1">The sequence shown here is derived from an EMBL/GenBank/DDBJ whole genome shotgun (WGS) entry which is preliminary data.</text>
</comment>
<sequence length="337" mass="35462">MAAPKKVGIGTVAFSNPPVILATATIVGAKEGEGPLANTFEKVVEDPYYGEESWEKAERRMLQEVLEKALAKANIKPQDVDYLLAGDLLNQIISANFVARALAIPYIGLYGACSTIYEGLALGAMLIDGGFAQYVLIGSSSHYSTAERQYRFPTEQGAQRPLTAQWTVTGAGAILLAASGAGPRVTHATIGRVIDLGSADPYNMGAAMAPAAANTIVSHLSDTQRRVEDYDLILTGDLGAYGTALLHKLMAEYGHDITRNHNDCGLLIFDRGKQDVHAGGSGCACAAVVTCGYLMQQFQQGKLKRALGVGTGALLSPLTTQQGESIPAVGHAVVLQA</sequence>